<dbReference type="SMART" id="SM00458">
    <property type="entry name" value="RICIN"/>
    <property type="match status" value="1"/>
</dbReference>
<dbReference type="InterPro" id="IPR000772">
    <property type="entry name" value="Ricin_B_lectin"/>
</dbReference>
<protein>
    <submittedName>
        <fullName evidence="4">Alpha-L-arabinofuranosidase</fullName>
    </submittedName>
</protein>
<feature type="region of interest" description="Disordered" evidence="1">
    <location>
        <begin position="342"/>
        <end position="372"/>
    </location>
</feature>
<keyword evidence="2" id="KW-0732">Signal</keyword>
<dbReference type="HOGENOM" id="CLU_030937_0_0_11"/>
<dbReference type="PANTHER" id="PTHR43576">
    <property type="entry name" value="ALPHA-L-ARABINOFURANOSIDASE C-RELATED"/>
    <property type="match status" value="1"/>
</dbReference>
<dbReference type="CDD" id="cd23418">
    <property type="entry name" value="beta-trefoil_Ricin_XLN-like"/>
    <property type="match status" value="1"/>
</dbReference>
<organism evidence="4 5">
    <name type="scientific">Amycolatopsis mediterranei (strain U-32)</name>
    <dbReference type="NCBI Taxonomy" id="749927"/>
    <lineage>
        <taxon>Bacteria</taxon>
        <taxon>Bacillati</taxon>
        <taxon>Actinomycetota</taxon>
        <taxon>Actinomycetes</taxon>
        <taxon>Pseudonocardiales</taxon>
        <taxon>Pseudonocardiaceae</taxon>
        <taxon>Amycolatopsis</taxon>
    </lineage>
</organism>
<dbReference type="SUPFAM" id="SSF50370">
    <property type="entry name" value="Ricin B-like lectins"/>
    <property type="match status" value="1"/>
</dbReference>
<dbReference type="Pfam" id="PF00652">
    <property type="entry name" value="Ricin_B_lectin"/>
    <property type="match status" value="1"/>
</dbReference>
<dbReference type="Gene3D" id="3.20.20.80">
    <property type="entry name" value="Glycosidases"/>
    <property type="match status" value="1"/>
</dbReference>
<dbReference type="Gene3D" id="2.60.40.1180">
    <property type="entry name" value="Golgi alpha-mannosidase II"/>
    <property type="match status" value="1"/>
</dbReference>
<accession>A0A0H3DH69</accession>
<evidence type="ECO:0000256" key="2">
    <source>
        <dbReference type="SAM" id="SignalP"/>
    </source>
</evidence>
<dbReference type="InterPro" id="IPR013780">
    <property type="entry name" value="Glyco_hydro_b"/>
</dbReference>
<dbReference type="Gene3D" id="2.80.10.50">
    <property type="match status" value="1"/>
</dbReference>
<dbReference type="PATRIC" id="fig|749927.5.peg.8139"/>
<feature type="chain" id="PRO_5002607510" evidence="2">
    <location>
        <begin position="39"/>
        <end position="612"/>
    </location>
</feature>
<gene>
    <name evidence="4" type="ordered locus">AMED_7829</name>
</gene>
<dbReference type="Proteomes" id="UP000000328">
    <property type="component" value="Chromosome"/>
</dbReference>
<dbReference type="AlphaFoldDB" id="A0A0H3DH69"/>
<feature type="signal peptide" evidence="2">
    <location>
        <begin position="1"/>
        <end position="38"/>
    </location>
</feature>
<dbReference type="SUPFAM" id="SSF51445">
    <property type="entry name" value="(Trans)glycosidases"/>
    <property type="match status" value="1"/>
</dbReference>
<dbReference type="GeneID" id="92875454"/>
<dbReference type="EMBL" id="CP002000">
    <property type="protein sequence ID" value="ADJ49537.1"/>
    <property type="molecule type" value="Genomic_DNA"/>
</dbReference>
<dbReference type="PANTHER" id="PTHR43576:SF3">
    <property type="entry name" value="ALPHA-L-ARABINOFURANOSIDASE C"/>
    <property type="match status" value="1"/>
</dbReference>
<evidence type="ECO:0000259" key="3">
    <source>
        <dbReference type="SMART" id="SM00458"/>
    </source>
</evidence>
<dbReference type="KEGG" id="amd:AMED_7829"/>
<dbReference type="GO" id="GO:0000272">
    <property type="term" value="P:polysaccharide catabolic process"/>
    <property type="evidence" value="ECO:0007669"/>
    <property type="project" value="TreeGrafter"/>
</dbReference>
<feature type="domain" description="Ricin B lectin" evidence="3">
    <location>
        <begin position="487"/>
        <end position="612"/>
    </location>
</feature>
<dbReference type="OrthoDB" id="3635032at2"/>
<sequence length="612" mass="63407">MRPHHSPRGRHLRRLLAGGTASILMTAAALLPAAPAGAATSASVTVNTAATLGTIPAAGHGLNFAIYDGHMNDAAIPGLVSGARFSALRYPGGSYADGYHWQTHTMEDGGYVAPNTGFDTFMSTVRTAGAQAVVTANYGSGTPAEAAAWVRYANITHGYGVKTWEIGNEVYGNGYYGANWEHDTHADKSPRAYANNVLQFISAMKAVDSTIKIGVVLTTPGGWPDGIVHSGDAMDWNNTVMSIVRDQADFAIVHWYPGAGSARDALSKPRQIASTVAAVRTVIGKYAGANAGRVGIAVTETNPGFQLTSATSALFATDSYLTWWENGAFNLDWWDMHNGSNTPASPADDGTTDYHDEGILSSASTTEPPLNTPLPPYYGLAMTGRAGAPGDTLLATSSSNSLLVSHAVKTSTGVNVVLINQDLGNSATVSLSYNGYTPNGTTTVDQWKKGDTSISTTTQASANSITVAPYSVTVLHTAGGGGSNPAAGVLKGAGSGRCVDVPGAVSTNGTQVALWDCHGGTNQQWTYTSGRQLTVYGTKCLDAAAQGTTAGTKAQIWDCTGAANQQWNLNADGTVTGVQSGLCLDAAANGTANGTPIQLWTCNGGSNQRWSR</sequence>
<dbReference type="eggNOG" id="COG3534">
    <property type="taxonomic scope" value="Bacteria"/>
</dbReference>
<dbReference type="InterPro" id="IPR017853">
    <property type="entry name" value="GH"/>
</dbReference>
<name>A0A0H3DH69_AMYMU</name>
<evidence type="ECO:0000313" key="4">
    <source>
        <dbReference type="EMBL" id="ADJ49537.1"/>
    </source>
</evidence>
<dbReference type="InterPro" id="IPR035992">
    <property type="entry name" value="Ricin_B-like_lectins"/>
</dbReference>
<dbReference type="RefSeq" id="WP_013229574.1">
    <property type="nucleotide sequence ID" value="NC_014318.1"/>
</dbReference>
<reference evidence="4 5" key="1">
    <citation type="journal article" date="2010" name="Cell Res.">
        <title>Complete genome sequence of the rifamycin SV-producing Amycolatopsis mediterranei U32 revealed its genetic characteristics in phylogeny and metabolism.</title>
        <authorList>
            <person name="Zhao W."/>
            <person name="Zhong Y."/>
            <person name="Yuan H."/>
            <person name="Wang J."/>
            <person name="Zheng H."/>
            <person name="Wang Y."/>
            <person name="Cen X."/>
            <person name="Xu F."/>
            <person name="Bai J."/>
            <person name="Han X."/>
            <person name="Lu G."/>
            <person name="Zhu Y."/>
            <person name="Shao Z."/>
            <person name="Yan H."/>
            <person name="Li C."/>
            <person name="Peng N."/>
            <person name="Zhang Z."/>
            <person name="Zhang Y."/>
            <person name="Lin W."/>
            <person name="Fan Y."/>
            <person name="Qin Z."/>
            <person name="Hu Y."/>
            <person name="Zhu B."/>
            <person name="Wang S."/>
            <person name="Ding X."/>
            <person name="Zhao G.P."/>
        </authorList>
    </citation>
    <scope>NUCLEOTIDE SEQUENCE [LARGE SCALE GENOMIC DNA]</scope>
    <source>
        <strain evidence="5">U-32</strain>
    </source>
</reference>
<evidence type="ECO:0000256" key="1">
    <source>
        <dbReference type="SAM" id="MobiDB-lite"/>
    </source>
</evidence>
<proteinExistence type="predicted"/>
<dbReference type="PROSITE" id="PS50231">
    <property type="entry name" value="RICIN_B_LECTIN"/>
    <property type="match status" value="1"/>
</dbReference>
<evidence type="ECO:0000313" key="5">
    <source>
        <dbReference type="Proteomes" id="UP000000328"/>
    </source>
</evidence>